<dbReference type="Proteomes" id="UP000358366">
    <property type="component" value="Unassembled WGS sequence"/>
</dbReference>
<gene>
    <name evidence="1" type="ORF">DFSSTS7063_01837</name>
</gene>
<protein>
    <submittedName>
        <fullName evidence="1">Uncharacterized protein</fullName>
    </submittedName>
</protein>
<evidence type="ECO:0000313" key="1">
    <source>
        <dbReference type="EMBL" id="VUX10909.1"/>
    </source>
</evidence>
<accession>A0A564TUH5</accession>
<evidence type="ECO:0000313" key="2">
    <source>
        <dbReference type="Proteomes" id="UP000358366"/>
    </source>
</evidence>
<reference evidence="1 2" key="1">
    <citation type="submission" date="2019-07" db="EMBL/GenBank/DDBJ databases">
        <authorList>
            <person name="Hibberd C M."/>
            <person name="Gehrig L. J."/>
            <person name="Chang H.-W."/>
            <person name="Venkatesh S."/>
        </authorList>
    </citation>
    <scope>NUCLEOTIDE SEQUENCE [LARGE SCALE GENOMIC DNA]</scope>
    <source>
        <strain evidence="1">Dorea_formicigenerans_SSTS_Bg7063</strain>
    </source>
</reference>
<proteinExistence type="predicted"/>
<sequence length="32" mass="4050">MLIVREKRYYLIQETQEEERCVCSMQLWNIIM</sequence>
<dbReference type="EMBL" id="CABHNI010000032">
    <property type="protein sequence ID" value="VUX10909.1"/>
    <property type="molecule type" value="Genomic_DNA"/>
</dbReference>
<dbReference type="AlphaFoldDB" id="A0A564TUH5"/>
<organism evidence="1 2">
    <name type="scientific">Dorea formicigenerans</name>
    <dbReference type="NCBI Taxonomy" id="39486"/>
    <lineage>
        <taxon>Bacteria</taxon>
        <taxon>Bacillati</taxon>
        <taxon>Bacillota</taxon>
        <taxon>Clostridia</taxon>
        <taxon>Lachnospirales</taxon>
        <taxon>Lachnospiraceae</taxon>
        <taxon>Dorea</taxon>
    </lineage>
</organism>
<name>A0A564TUH5_9FIRM</name>